<dbReference type="OMA" id="FWDISIL"/>
<reference evidence="2" key="2">
    <citation type="submission" date="2021-01" db="UniProtKB">
        <authorList>
            <consortium name="EnsemblMetazoa"/>
        </authorList>
    </citation>
    <scope>IDENTIFICATION</scope>
</reference>
<dbReference type="AlphaFoldDB" id="A0A7M7HCM7"/>
<evidence type="ECO:0000256" key="1">
    <source>
        <dbReference type="SAM" id="Phobius"/>
    </source>
</evidence>
<keyword evidence="3" id="KW-1185">Reference proteome</keyword>
<feature type="transmembrane region" description="Helical" evidence="1">
    <location>
        <begin position="102"/>
        <end position="126"/>
    </location>
</feature>
<dbReference type="RefSeq" id="XP_011662843.2">
    <property type="nucleotide sequence ID" value="XM_011664541.2"/>
</dbReference>
<dbReference type="Gene3D" id="1.20.1250.20">
    <property type="entry name" value="MFS general substrate transporter like domains"/>
    <property type="match status" value="1"/>
</dbReference>
<dbReference type="RefSeq" id="XP_011662841.2">
    <property type="nucleotide sequence ID" value="XM_011664539.2"/>
</dbReference>
<dbReference type="RefSeq" id="XP_011662842.2">
    <property type="nucleotide sequence ID" value="XM_011664540.2"/>
</dbReference>
<dbReference type="InterPro" id="IPR011701">
    <property type="entry name" value="MFS"/>
</dbReference>
<reference evidence="3" key="1">
    <citation type="submission" date="2015-02" db="EMBL/GenBank/DDBJ databases">
        <title>Genome sequencing for Strongylocentrotus purpuratus.</title>
        <authorList>
            <person name="Murali S."/>
            <person name="Liu Y."/>
            <person name="Vee V."/>
            <person name="English A."/>
            <person name="Wang M."/>
            <person name="Skinner E."/>
            <person name="Han Y."/>
            <person name="Muzny D.M."/>
            <person name="Worley K.C."/>
            <person name="Gibbs R.A."/>
        </authorList>
    </citation>
    <scope>NUCLEOTIDE SEQUENCE</scope>
</reference>
<dbReference type="InterPro" id="IPR036259">
    <property type="entry name" value="MFS_trans_sf"/>
</dbReference>
<dbReference type="InParanoid" id="A0A7M7HCM7"/>
<organism evidence="2 3">
    <name type="scientific">Strongylocentrotus purpuratus</name>
    <name type="common">Purple sea urchin</name>
    <dbReference type="NCBI Taxonomy" id="7668"/>
    <lineage>
        <taxon>Eukaryota</taxon>
        <taxon>Metazoa</taxon>
        <taxon>Echinodermata</taxon>
        <taxon>Eleutherozoa</taxon>
        <taxon>Echinozoa</taxon>
        <taxon>Echinoidea</taxon>
        <taxon>Euechinoidea</taxon>
        <taxon>Echinacea</taxon>
        <taxon>Camarodonta</taxon>
        <taxon>Echinidea</taxon>
        <taxon>Strongylocentrotidae</taxon>
        <taxon>Strongylocentrotus</taxon>
    </lineage>
</organism>
<feature type="transmembrane region" description="Helical" evidence="1">
    <location>
        <begin position="77"/>
        <end position="96"/>
    </location>
</feature>
<sequence length="467" mass="51155">MVNFKGCKGWLITAVTFCHFFANYGFLYSYGQFLVVFQEEFGKGATVTGWLGTIPFGLTYLATPLSNALIARYQHRLVAAIGVISCFVSLIVTSFMTSLLPMFFTFSLLYGFGINFVTAAGLNIILQYFPDKHSARAVTIALIGCSTGLLALNPLTYFLINSLGWRNTLRIASAAVMATGAGAVYTFTKPPREHTDLEMKYIKIEGIQRTEEKENLFADQMNGNDMKQKDGQKTGLTSDLLQRKMKEEEESKLRFSQEPRPLSVLRHPELWMLASALVVCCAGVCFFYMSLVNFLVSKNFGETRAMVMTILGVSAVIGKVAVALVGDHLPFPKIFLLVIANIIGAILMGCLLVAESFIPIVSVTIISGLLVISVLDTIPHAVSHQLFHPNQCLVSWTVITSAMGSGYVVGALLGLSMDHTGSYDSALYVCMGFFLSAALLCSFVPLYQTCSARRLVATDMENQPVEL</sequence>
<dbReference type="RefSeq" id="XP_011662846.2">
    <property type="nucleotide sequence ID" value="XM_011664544.2"/>
</dbReference>
<feature type="transmembrane region" description="Helical" evidence="1">
    <location>
        <begin position="360"/>
        <end position="381"/>
    </location>
</feature>
<evidence type="ECO:0008006" key="4">
    <source>
        <dbReference type="Google" id="ProtNLM"/>
    </source>
</evidence>
<keyword evidence="1" id="KW-1133">Transmembrane helix</keyword>
<dbReference type="GO" id="GO:0008028">
    <property type="term" value="F:monocarboxylic acid transmembrane transporter activity"/>
    <property type="evidence" value="ECO:0000318"/>
    <property type="project" value="GO_Central"/>
</dbReference>
<feature type="transmembrane region" description="Helical" evidence="1">
    <location>
        <begin position="138"/>
        <end position="159"/>
    </location>
</feature>
<dbReference type="KEGG" id="spu:100892183"/>
<protein>
    <recommendedName>
        <fullName evidence="4">Major facilitator superfamily (MFS) profile domain-containing protein</fullName>
    </recommendedName>
</protein>
<dbReference type="OrthoDB" id="6499973at2759"/>
<accession>A0A7M7HCM7</accession>
<feature type="transmembrane region" description="Helical" evidence="1">
    <location>
        <begin position="9"/>
        <end position="30"/>
    </location>
</feature>
<dbReference type="PANTHER" id="PTHR11360">
    <property type="entry name" value="MONOCARBOXYLATE TRANSPORTER"/>
    <property type="match status" value="1"/>
</dbReference>
<feature type="transmembrane region" description="Helical" evidence="1">
    <location>
        <begin position="270"/>
        <end position="291"/>
    </location>
</feature>
<dbReference type="GeneID" id="100892183"/>
<feature type="transmembrane region" description="Helical" evidence="1">
    <location>
        <begin position="303"/>
        <end position="322"/>
    </location>
</feature>
<evidence type="ECO:0000313" key="2">
    <source>
        <dbReference type="EnsemblMetazoa" id="XP_011662842"/>
    </source>
</evidence>
<dbReference type="SUPFAM" id="SSF103473">
    <property type="entry name" value="MFS general substrate transporter"/>
    <property type="match status" value="1"/>
</dbReference>
<dbReference type="GO" id="GO:0005886">
    <property type="term" value="C:plasma membrane"/>
    <property type="evidence" value="ECO:0000318"/>
    <property type="project" value="GO_Central"/>
</dbReference>
<dbReference type="EnsemblMetazoa" id="XM_011664541">
    <property type="protein sequence ID" value="XP_011662843"/>
    <property type="gene ID" value="LOC100892183"/>
</dbReference>
<name>A0A7M7HCM7_STRPU</name>
<proteinExistence type="predicted"/>
<dbReference type="PANTHER" id="PTHR11360:SF172">
    <property type="entry name" value="MAJOR FACILITATOR SUPERFAMILY (MFS) PROFILE DOMAIN-CONTAINING PROTEIN"/>
    <property type="match status" value="1"/>
</dbReference>
<dbReference type="EnsemblMetazoa" id="XM_011664539">
    <property type="protein sequence ID" value="XP_011662841"/>
    <property type="gene ID" value="LOC100892183"/>
</dbReference>
<evidence type="ECO:0000313" key="3">
    <source>
        <dbReference type="Proteomes" id="UP000007110"/>
    </source>
</evidence>
<feature type="transmembrane region" description="Helical" evidence="1">
    <location>
        <begin position="50"/>
        <end position="70"/>
    </location>
</feature>
<dbReference type="Pfam" id="PF07690">
    <property type="entry name" value="MFS_1"/>
    <property type="match status" value="1"/>
</dbReference>
<dbReference type="Proteomes" id="UP000007110">
    <property type="component" value="Unassembled WGS sequence"/>
</dbReference>
<dbReference type="EnsemblMetazoa" id="XM_011664544">
    <property type="protein sequence ID" value="XP_011662846"/>
    <property type="gene ID" value="LOC100892183"/>
</dbReference>
<keyword evidence="1" id="KW-0812">Transmembrane</keyword>
<dbReference type="EnsemblMetazoa" id="XM_011664540">
    <property type="protein sequence ID" value="XP_011662842"/>
    <property type="gene ID" value="LOC100892183"/>
</dbReference>
<keyword evidence="1" id="KW-0472">Membrane</keyword>
<feature type="transmembrane region" description="Helical" evidence="1">
    <location>
        <begin position="334"/>
        <end position="354"/>
    </location>
</feature>
<dbReference type="InterPro" id="IPR050327">
    <property type="entry name" value="Proton-linked_MCT"/>
</dbReference>
<feature type="transmembrane region" description="Helical" evidence="1">
    <location>
        <begin position="426"/>
        <end position="447"/>
    </location>
</feature>
<feature type="transmembrane region" description="Helical" evidence="1">
    <location>
        <begin position="393"/>
        <end position="414"/>
    </location>
</feature>